<dbReference type="OrthoDB" id="8563737at2"/>
<dbReference type="EMBL" id="FWXJ01000004">
    <property type="protein sequence ID" value="SMC43060.1"/>
    <property type="molecule type" value="Genomic_DNA"/>
</dbReference>
<keyword evidence="2" id="KW-1185">Reference proteome</keyword>
<dbReference type="RefSeq" id="WP_084283060.1">
    <property type="nucleotide sequence ID" value="NZ_FWXJ01000004.1"/>
</dbReference>
<sequence length="152" mass="16909">MQIAFNKTKLPKSVQAAVVCSLISLVGFLGTRYFEETTLLESNIPPVATKVLKFEDQQDGGVRVIDYTNNETIHVISGEAGFVRGVLRTVARERKMRGKGPEDPMILTAYKDGRIVLKDPITDTKIELESFGKTNVEAFNVLLFQEKKKSSS</sequence>
<dbReference type="STRING" id="1938817.SAMN06296008_10491"/>
<dbReference type="NCBIfam" id="TIGR03054">
    <property type="entry name" value="photo_alph_chp1"/>
    <property type="match status" value="1"/>
</dbReference>
<reference evidence="1 2" key="1">
    <citation type="submission" date="2017-04" db="EMBL/GenBank/DDBJ databases">
        <authorList>
            <person name="Afonso C.L."/>
            <person name="Miller P.J."/>
            <person name="Scott M.A."/>
            <person name="Spackman E."/>
            <person name="Goraichik I."/>
            <person name="Dimitrov K.M."/>
            <person name="Suarez D.L."/>
            <person name="Swayne D.E."/>
        </authorList>
    </citation>
    <scope>NUCLEOTIDE SEQUENCE [LARGE SCALE GENOMIC DNA]</scope>
    <source>
        <strain evidence="1 2">VK13</strain>
    </source>
</reference>
<organism evidence="1 2">
    <name type="scientific">Polynucleobacter kasalickyi</name>
    <dbReference type="NCBI Taxonomy" id="1938817"/>
    <lineage>
        <taxon>Bacteria</taxon>
        <taxon>Pseudomonadati</taxon>
        <taxon>Pseudomonadota</taxon>
        <taxon>Betaproteobacteria</taxon>
        <taxon>Burkholderiales</taxon>
        <taxon>Burkholderiaceae</taxon>
        <taxon>Polynucleobacter</taxon>
    </lineage>
</organism>
<dbReference type="AlphaFoldDB" id="A0A1W1Z3M1"/>
<evidence type="ECO:0000313" key="2">
    <source>
        <dbReference type="Proteomes" id="UP000192708"/>
    </source>
</evidence>
<accession>A0A1W1Z3M1</accession>
<proteinExistence type="predicted"/>
<name>A0A1W1Z3M1_9BURK</name>
<protein>
    <submittedName>
        <fullName evidence="1">Putative photosynthetic complex assembly protein</fullName>
    </submittedName>
</protein>
<dbReference type="Proteomes" id="UP000192708">
    <property type="component" value="Unassembled WGS sequence"/>
</dbReference>
<dbReference type="InterPro" id="IPR017495">
    <property type="entry name" value="PuhC"/>
</dbReference>
<evidence type="ECO:0000313" key="1">
    <source>
        <dbReference type="EMBL" id="SMC43060.1"/>
    </source>
</evidence>
<gene>
    <name evidence="1" type="ORF">SAMN06296008_10491</name>
</gene>